<evidence type="ECO:0000256" key="1">
    <source>
        <dbReference type="ARBA" id="ARBA00011028"/>
    </source>
</evidence>
<evidence type="ECO:0000256" key="6">
    <source>
        <dbReference type="SAM" id="MobiDB-lite"/>
    </source>
</evidence>
<evidence type="ECO:0000313" key="9">
    <source>
        <dbReference type="Proteomes" id="UP001269375"/>
    </source>
</evidence>
<evidence type="ECO:0000256" key="3">
    <source>
        <dbReference type="ARBA" id="ARBA00022448"/>
    </source>
</evidence>
<dbReference type="Gene3D" id="3.40.50.1980">
    <property type="entry name" value="Nitrogenase molybdenum iron protein domain"/>
    <property type="match status" value="2"/>
</dbReference>
<keyword evidence="5" id="KW-0406">Ion transport</keyword>
<protein>
    <recommendedName>
        <fullName evidence="2">High-affinity zinc uptake system protein ZnuA</fullName>
    </recommendedName>
</protein>
<feature type="chain" id="PRO_5045331933" description="High-affinity zinc uptake system protein ZnuA" evidence="7">
    <location>
        <begin position="22"/>
        <end position="322"/>
    </location>
</feature>
<evidence type="ECO:0000256" key="5">
    <source>
        <dbReference type="ARBA" id="ARBA00022906"/>
    </source>
</evidence>
<dbReference type="InterPro" id="IPR006127">
    <property type="entry name" value="ZnuA-like"/>
</dbReference>
<keyword evidence="4 7" id="KW-0732">Signal</keyword>
<sequence length="322" mass="35570">MNVKALVVSTALFVTSLPVMAAPLQVSTSILPEKWLIEQLGGDSVEVQALVEEGKEPEDFSPSPRQLSTLTQSTLYFAIGVPFEQAWLERFEQRAPEMKVFHLDQGLKKRAIEAHAESASGADAHGAHSHESHGHDAHEHAHHDEHQASHGHSHHEGQPDPHVWLDPDNMIVMAQTAADALSDALPDQAEAIEAREQALIQKIEHTTDSIERELAPYKGQSFMVYHPAFGYFGDRFGLNQLPIELNGREPTPQALNALIKTAHDQNIHTIFIQKQFSTRIASRLADEIDGTVVAIDPLSPDYLSNLEHIADALKRGFSNQDG</sequence>
<gene>
    <name evidence="8" type="ORF">QC825_08220</name>
</gene>
<dbReference type="PANTHER" id="PTHR42953">
    <property type="entry name" value="HIGH-AFFINITY ZINC UPTAKE SYSTEM PROTEIN ZNUA-RELATED"/>
    <property type="match status" value="1"/>
</dbReference>
<keyword evidence="9" id="KW-1185">Reference proteome</keyword>
<dbReference type="Proteomes" id="UP001269375">
    <property type="component" value="Unassembled WGS sequence"/>
</dbReference>
<feature type="signal peptide" evidence="7">
    <location>
        <begin position="1"/>
        <end position="21"/>
    </location>
</feature>
<evidence type="ECO:0000256" key="2">
    <source>
        <dbReference type="ARBA" id="ARBA00015915"/>
    </source>
</evidence>
<name>A0ABU1GX88_9GAMM</name>
<feature type="region of interest" description="Disordered" evidence="6">
    <location>
        <begin position="114"/>
        <end position="165"/>
    </location>
</feature>
<dbReference type="Pfam" id="PF01297">
    <property type="entry name" value="ZnuA"/>
    <property type="match status" value="1"/>
</dbReference>
<evidence type="ECO:0000256" key="4">
    <source>
        <dbReference type="ARBA" id="ARBA00022729"/>
    </source>
</evidence>
<comment type="similarity">
    <text evidence="1">Belongs to the bacterial solute-binding protein 9 family.</text>
</comment>
<accession>A0ABU1GX88</accession>
<keyword evidence="5" id="KW-0864">Zinc transport</keyword>
<organism evidence="8 9">
    <name type="scientific">Larsenimonas suaedae</name>
    <dbReference type="NCBI Taxonomy" id="1851019"/>
    <lineage>
        <taxon>Bacteria</taxon>
        <taxon>Pseudomonadati</taxon>
        <taxon>Pseudomonadota</taxon>
        <taxon>Gammaproteobacteria</taxon>
        <taxon>Oceanospirillales</taxon>
        <taxon>Halomonadaceae</taxon>
        <taxon>Larsenimonas</taxon>
    </lineage>
</organism>
<reference evidence="8 9" key="1">
    <citation type="submission" date="2023-04" db="EMBL/GenBank/DDBJ databases">
        <title>A long-awaited taxogenomic arrangement of the family Halomonadaceae.</title>
        <authorList>
            <person name="De La Haba R."/>
            <person name="Chuvochina M."/>
            <person name="Wittouck S."/>
            <person name="Arahal D.R."/>
            <person name="Sanchez-Porro C."/>
            <person name="Hugenholtz P."/>
            <person name="Ventosa A."/>
        </authorList>
    </citation>
    <scope>NUCLEOTIDE SEQUENCE [LARGE SCALE GENOMIC DNA]</scope>
    <source>
        <strain evidence="8 9">DSM 22428</strain>
    </source>
</reference>
<dbReference type="InterPro" id="IPR050492">
    <property type="entry name" value="Bact_metal-bind_prot9"/>
</dbReference>
<keyword evidence="3" id="KW-0813">Transport</keyword>
<feature type="compositionally biased region" description="Basic and acidic residues" evidence="6">
    <location>
        <begin position="125"/>
        <end position="165"/>
    </location>
</feature>
<dbReference type="EMBL" id="JARWAO010000003">
    <property type="protein sequence ID" value="MDR5896052.1"/>
    <property type="molecule type" value="Genomic_DNA"/>
</dbReference>
<evidence type="ECO:0000313" key="8">
    <source>
        <dbReference type="EMBL" id="MDR5896052.1"/>
    </source>
</evidence>
<proteinExistence type="inferred from homology"/>
<keyword evidence="5" id="KW-0862">Zinc</keyword>
<dbReference type="SUPFAM" id="SSF53807">
    <property type="entry name" value="Helical backbone' metal receptor"/>
    <property type="match status" value="1"/>
</dbReference>
<dbReference type="RefSeq" id="WP_251590000.1">
    <property type="nucleotide sequence ID" value="NZ_JAMLJI010000001.1"/>
</dbReference>
<comment type="caution">
    <text evidence="8">The sequence shown here is derived from an EMBL/GenBank/DDBJ whole genome shotgun (WGS) entry which is preliminary data.</text>
</comment>
<dbReference type="PANTHER" id="PTHR42953:SF3">
    <property type="entry name" value="HIGH-AFFINITY ZINC UPTAKE SYSTEM PROTEIN ZNUA"/>
    <property type="match status" value="1"/>
</dbReference>
<evidence type="ECO:0000256" key="7">
    <source>
        <dbReference type="SAM" id="SignalP"/>
    </source>
</evidence>